<keyword evidence="1" id="KW-0812">Transmembrane</keyword>
<organism evidence="2 3">
    <name type="scientific">Candidatus Sungbacteria bacterium RIFCSPHIGHO2_02_FULL_51_29</name>
    <dbReference type="NCBI Taxonomy" id="1802273"/>
    <lineage>
        <taxon>Bacteria</taxon>
        <taxon>Candidatus Sungiibacteriota</taxon>
    </lineage>
</organism>
<dbReference type="AlphaFoldDB" id="A0A1G2KQ57"/>
<feature type="transmembrane region" description="Helical" evidence="1">
    <location>
        <begin position="15"/>
        <end position="36"/>
    </location>
</feature>
<dbReference type="EMBL" id="MHQL01000060">
    <property type="protein sequence ID" value="OHA01545.1"/>
    <property type="molecule type" value="Genomic_DNA"/>
</dbReference>
<dbReference type="Proteomes" id="UP000177811">
    <property type="component" value="Unassembled WGS sequence"/>
</dbReference>
<protein>
    <submittedName>
        <fullName evidence="2">Uncharacterized protein</fullName>
    </submittedName>
</protein>
<sequence length="203" mass="22193">MKTTLRTAPDSRHHATALTIAVLAAIISTAIMLFALSARAPQAEGAERGVIAVQETNGKTRTVVSAPNIAVPLLTEPENRTMVGTGRYLPNGMPDLSGMGLFSTYDLLLPGRAVVEDENKLAIPHMVELRMSSSTMMPHDTPIIGEIWDADGDGFADFLGIAFYVEGRISHWKVFRIVGEKLGMRDISFMTFMELYPEDLPET</sequence>
<keyword evidence="1" id="KW-0472">Membrane</keyword>
<evidence type="ECO:0000256" key="1">
    <source>
        <dbReference type="SAM" id="Phobius"/>
    </source>
</evidence>
<accession>A0A1G2KQ57</accession>
<gene>
    <name evidence="2" type="ORF">A3C16_05230</name>
</gene>
<evidence type="ECO:0000313" key="2">
    <source>
        <dbReference type="EMBL" id="OHA01545.1"/>
    </source>
</evidence>
<evidence type="ECO:0000313" key="3">
    <source>
        <dbReference type="Proteomes" id="UP000177811"/>
    </source>
</evidence>
<comment type="caution">
    <text evidence="2">The sequence shown here is derived from an EMBL/GenBank/DDBJ whole genome shotgun (WGS) entry which is preliminary data.</text>
</comment>
<reference evidence="2 3" key="1">
    <citation type="journal article" date="2016" name="Nat. Commun.">
        <title>Thousands of microbial genomes shed light on interconnected biogeochemical processes in an aquifer system.</title>
        <authorList>
            <person name="Anantharaman K."/>
            <person name="Brown C.T."/>
            <person name="Hug L.A."/>
            <person name="Sharon I."/>
            <person name="Castelle C.J."/>
            <person name="Probst A.J."/>
            <person name="Thomas B.C."/>
            <person name="Singh A."/>
            <person name="Wilkins M.J."/>
            <person name="Karaoz U."/>
            <person name="Brodie E.L."/>
            <person name="Williams K.H."/>
            <person name="Hubbard S.S."/>
            <person name="Banfield J.F."/>
        </authorList>
    </citation>
    <scope>NUCLEOTIDE SEQUENCE [LARGE SCALE GENOMIC DNA]</scope>
</reference>
<proteinExistence type="predicted"/>
<keyword evidence="1" id="KW-1133">Transmembrane helix</keyword>
<name>A0A1G2KQ57_9BACT</name>